<keyword evidence="2" id="KW-0805">Transcription regulation</keyword>
<dbReference type="GO" id="GO:0003700">
    <property type="term" value="F:DNA-binding transcription factor activity"/>
    <property type="evidence" value="ECO:0007669"/>
    <property type="project" value="InterPro"/>
</dbReference>
<sequence length="304" mass="33150">MTDTLAAPAYRLPPLAWLRAFEATARHLSFTRAALELNLTQAAVSHQVRSLERQLGVQLFERLARSLKLTETGAAYLPPVRRSFEDLAAATDGLFGPVGTKTLTIRAPASFVVLWLAPRLGRFAEMRPDISIRIASVVWAQTTYDEPVDVDIRYGDGHWPGHKVEPLMPAAAIVVCRPENAPSGVDAERLAHIAANGSLIHVTGYEDLWQRLAASFGTALPRMTAGINVDTTMAALELSAAGMGPAIVEQQFAEPYLGRGLLVRALETALPIRESHFFATPEGRPRISPEANAFKAWLRAEAVR</sequence>
<keyword evidence="3" id="KW-0238">DNA-binding</keyword>
<dbReference type="SUPFAM" id="SSF46785">
    <property type="entry name" value="Winged helix' DNA-binding domain"/>
    <property type="match status" value="1"/>
</dbReference>
<protein>
    <submittedName>
        <fullName evidence="6">LysR family transcriptional regulator</fullName>
    </submittedName>
</protein>
<evidence type="ECO:0000259" key="5">
    <source>
        <dbReference type="PROSITE" id="PS50931"/>
    </source>
</evidence>
<dbReference type="EMBL" id="JABBGK010000001">
    <property type="protein sequence ID" value="NML74330.1"/>
    <property type="molecule type" value="Genomic_DNA"/>
</dbReference>
<dbReference type="Pfam" id="PF00126">
    <property type="entry name" value="HTH_1"/>
    <property type="match status" value="1"/>
</dbReference>
<dbReference type="PROSITE" id="PS50931">
    <property type="entry name" value="HTH_LYSR"/>
    <property type="match status" value="1"/>
</dbReference>
<dbReference type="PRINTS" id="PR00039">
    <property type="entry name" value="HTHLYSR"/>
</dbReference>
<evidence type="ECO:0000313" key="7">
    <source>
        <dbReference type="Proteomes" id="UP000541470"/>
    </source>
</evidence>
<dbReference type="InterPro" id="IPR005119">
    <property type="entry name" value="LysR_subst-bd"/>
</dbReference>
<evidence type="ECO:0000256" key="2">
    <source>
        <dbReference type="ARBA" id="ARBA00023015"/>
    </source>
</evidence>
<dbReference type="SUPFAM" id="SSF53850">
    <property type="entry name" value="Periplasmic binding protein-like II"/>
    <property type="match status" value="1"/>
</dbReference>
<evidence type="ECO:0000256" key="4">
    <source>
        <dbReference type="ARBA" id="ARBA00023163"/>
    </source>
</evidence>
<dbReference type="PANTHER" id="PTHR30537:SF26">
    <property type="entry name" value="GLYCINE CLEAVAGE SYSTEM TRANSCRIPTIONAL ACTIVATOR"/>
    <property type="match status" value="1"/>
</dbReference>
<dbReference type="PANTHER" id="PTHR30537">
    <property type="entry name" value="HTH-TYPE TRANSCRIPTIONAL REGULATOR"/>
    <property type="match status" value="1"/>
</dbReference>
<evidence type="ECO:0000313" key="6">
    <source>
        <dbReference type="EMBL" id="NML74330.1"/>
    </source>
</evidence>
<comment type="similarity">
    <text evidence="1">Belongs to the LysR transcriptional regulatory family.</text>
</comment>
<comment type="caution">
    <text evidence="6">The sequence shown here is derived from an EMBL/GenBank/DDBJ whole genome shotgun (WGS) entry which is preliminary data.</text>
</comment>
<dbReference type="Gene3D" id="3.40.190.10">
    <property type="entry name" value="Periplasmic binding protein-like II"/>
    <property type="match status" value="2"/>
</dbReference>
<dbReference type="Proteomes" id="UP000541470">
    <property type="component" value="Unassembled WGS sequence"/>
</dbReference>
<evidence type="ECO:0000256" key="3">
    <source>
        <dbReference type="ARBA" id="ARBA00023125"/>
    </source>
</evidence>
<keyword evidence="7" id="KW-1185">Reference proteome</keyword>
<dbReference type="Pfam" id="PF03466">
    <property type="entry name" value="LysR_substrate"/>
    <property type="match status" value="1"/>
</dbReference>
<keyword evidence="4" id="KW-0804">Transcription</keyword>
<feature type="domain" description="HTH lysR-type" evidence="5">
    <location>
        <begin position="13"/>
        <end position="70"/>
    </location>
</feature>
<name>A0A7Y0AVU9_9HYPH</name>
<accession>A0A7Y0AVU9</accession>
<dbReference type="InterPro" id="IPR036388">
    <property type="entry name" value="WH-like_DNA-bd_sf"/>
</dbReference>
<organism evidence="6 7">
    <name type="scientific">Rhizobium terricola</name>
    <dbReference type="NCBI Taxonomy" id="2728849"/>
    <lineage>
        <taxon>Bacteria</taxon>
        <taxon>Pseudomonadati</taxon>
        <taxon>Pseudomonadota</taxon>
        <taxon>Alphaproteobacteria</taxon>
        <taxon>Hyphomicrobiales</taxon>
        <taxon>Rhizobiaceae</taxon>
        <taxon>Rhizobium/Agrobacterium group</taxon>
        <taxon>Rhizobium</taxon>
    </lineage>
</organism>
<dbReference type="InterPro" id="IPR058163">
    <property type="entry name" value="LysR-type_TF_proteobact-type"/>
</dbReference>
<dbReference type="RefSeq" id="WP_169589372.1">
    <property type="nucleotide sequence ID" value="NZ_JABBGK010000001.1"/>
</dbReference>
<dbReference type="GO" id="GO:0006351">
    <property type="term" value="P:DNA-templated transcription"/>
    <property type="evidence" value="ECO:0007669"/>
    <property type="project" value="TreeGrafter"/>
</dbReference>
<evidence type="ECO:0000256" key="1">
    <source>
        <dbReference type="ARBA" id="ARBA00009437"/>
    </source>
</evidence>
<dbReference type="AlphaFoldDB" id="A0A7Y0AVU9"/>
<dbReference type="InterPro" id="IPR000847">
    <property type="entry name" value="LysR_HTH_N"/>
</dbReference>
<dbReference type="Gene3D" id="1.10.10.10">
    <property type="entry name" value="Winged helix-like DNA-binding domain superfamily/Winged helix DNA-binding domain"/>
    <property type="match status" value="1"/>
</dbReference>
<dbReference type="GO" id="GO:0043565">
    <property type="term" value="F:sequence-specific DNA binding"/>
    <property type="evidence" value="ECO:0007669"/>
    <property type="project" value="TreeGrafter"/>
</dbReference>
<proteinExistence type="inferred from homology"/>
<dbReference type="FunFam" id="1.10.10.10:FF:000038">
    <property type="entry name" value="Glycine cleavage system transcriptional activator"/>
    <property type="match status" value="1"/>
</dbReference>
<gene>
    <name evidence="6" type="ORF">HHL25_09375</name>
</gene>
<reference evidence="6 7" key="1">
    <citation type="submission" date="2020-04" db="EMBL/GenBank/DDBJ databases">
        <title>Rhizobium sp. S-51 isolated from soil.</title>
        <authorList>
            <person name="Dahal R.H."/>
        </authorList>
    </citation>
    <scope>NUCLEOTIDE SEQUENCE [LARGE SCALE GENOMIC DNA]</scope>
    <source>
        <strain evidence="6 7">S-51</strain>
    </source>
</reference>
<dbReference type="InterPro" id="IPR036390">
    <property type="entry name" value="WH_DNA-bd_sf"/>
</dbReference>